<reference evidence="2 3" key="1">
    <citation type="submission" date="2017-08" db="EMBL/GenBank/DDBJ databases">
        <title>Infants hospitalized years apart are colonized by the same room-sourced microbial strains.</title>
        <authorList>
            <person name="Brooks B."/>
            <person name="Olm M.R."/>
            <person name="Firek B.A."/>
            <person name="Baker R."/>
            <person name="Thomas B.C."/>
            <person name="Morowitz M.J."/>
            <person name="Banfield J.F."/>
        </authorList>
    </citation>
    <scope>NUCLEOTIDE SEQUENCE [LARGE SCALE GENOMIC DNA]</scope>
    <source>
        <strain evidence="2">S2_005_001_R2_27</strain>
    </source>
</reference>
<dbReference type="Proteomes" id="UP000248887">
    <property type="component" value="Unassembled WGS sequence"/>
</dbReference>
<protein>
    <recommendedName>
        <fullName evidence="1">Bacteriophage tail tape measure N-terminal domain-containing protein</fullName>
    </recommendedName>
</protein>
<name>A0A2W5QUN6_ANCNO</name>
<evidence type="ECO:0000313" key="2">
    <source>
        <dbReference type="EMBL" id="PZQ80009.1"/>
    </source>
</evidence>
<accession>A0A2W5QUN6</accession>
<comment type="caution">
    <text evidence="2">The sequence shown here is derived from an EMBL/GenBank/DDBJ whole genome shotgun (WGS) entry which is preliminary data.</text>
</comment>
<organism evidence="2 3">
    <name type="scientific">Ancylobacter novellus</name>
    <name type="common">Thiobacillus novellus</name>
    <dbReference type="NCBI Taxonomy" id="921"/>
    <lineage>
        <taxon>Bacteria</taxon>
        <taxon>Pseudomonadati</taxon>
        <taxon>Pseudomonadota</taxon>
        <taxon>Alphaproteobacteria</taxon>
        <taxon>Hyphomicrobiales</taxon>
        <taxon>Xanthobacteraceae</taxon>
        <taxon>Ancylobacter</taxon>
    </lineage>
</organism>
<evidence type="ECO:0000259" key="1">
    <source>
        <dbReference type="Pfam" id="PF06791"/>
    </source>
</evidence>
<feature type="domain" description="Bacteriophage tail tape measure N-terminal" evidence="1">
    <location>
        <begin position="6"/>
        <end position="152"/>
    </location>
</feature>
<dbReference type="Pfam" id="PF06791">
    <property type="entry name" value="TMP_2"/>
    <property type="match status" value="1"/>
</dbReference>
<dbReference type="InterPro" id="IPR009628">
    <property type="entry name" value="Phage_tape_measure_N"/>
</dbReference>
<proteinExistence type="predicted"/>
<dbReference type="AlphaFoldDB" id="A0A2W5QUN6"/>
<sequence length="428" mass="45397">MNDNTKLASHEVQNLTAQINDVATMLASGSSPFQVIATQGGQISQIFGDRGVKSVIGGVGQAFMTLLTPVNMALLGVVGLGLAADAAFSGFESDADKATKALDEHRRIIEDVSKEYGAAAIAAAKYAAARTAGLEADARADAGRQRKAMMSSATDFSMSLGSYLDTGAGSGPFVVDPKFGAFADEIRRFMDDVAAGTPNVDAFREAIAEVMNASDDPAVQRAGEEIRKSGLAAQEAQTLWKEASGALDAINESASGAAISVRELVEATNRWIKNDEFVAGLEKQAALQRELASIGDPRQRYVTGELSKLEGDASADQIARATAAAEAMYDAQQRIAAGEKAASDATRERQRLEREWQRDAERVWQSTRTEAEKYAAELERLNELLRRGAIDQETYGRAAAKAAEELAAARKAAAIESLSKSNDPLAGV</sequence>
<dbReference type="EMBL" id="QFQD01000074">
    <property type="protein sequence ID" value="PZQ80009.1"/>
    <property type="molecule type" value="Genomic_DNA"/>
</dbReference>
<evidence type="ECO:0000313" key="3">
    <source>
        <dbReference type="Proteomes" id="UP000248887"/>
    </source>
</evidence>
<gene>
    <name evidence="2" type="ORF">DI549_18385</name>
</gene>